<dbReference type="AlphaFoldDB" id="A0AA87YQI1"/>
<dbReference type="Proteomes" id="UP001187192">
    <property type="component" value="Unassembled WGS sequence"/>
</dbReference>
<accession>A0AA87YQI1</accession>
<protein>
    <submittedName>
        <fullName evidence="4">Uncharacterized protein</fullName>
    </submittedName>
</protein>
<organism evidence="4 5">
    <name type="scientific">Ficus carica</name>
    <name type="common">Common fig</name>
    <dbReference type="NCBI Taxonomy" id="3494"/>
    <lineage>
        <taxon>Eukaryota</taxon>
        <taxon>Viridiplantae</taxon>
        <taxon>Streptophyta</taxon>
        <taxon>Embryophyta</taxon>
        <taxon>Tracheophyta</taxon>
        <taxon>Spermatophyta</taxon>
        <taxon>Magnoliopsida</taxon>
        <taxon>eudicotyledons</taxon>
        <taxon>Gunneridae</taxon>
        <taxon>Pentapetalae</taxon>
        <taxon>rosids</taxon>
        <taxon>fabids</taxon>
        <taxon>Rosales</taxon>
        <taxon>Moraceae</taxon>
        <taxon>Ficeae</taxon>
        <taxon>Ficus</taxon>
    </lineage>
</organism>
<evidence type="ECO:0000313" key="3">
    <source>
        <dbReference type="EMBL" id="GMN20433.1"/>
    </source>
</evidence>
<comment type="caution">
    <text evidence="4">The sequence shown here is derived from an EMBL/GenBank/DDBJ whole genome shotgun (WGS) entry which is preliminary data.</text>
</comment>
<sequence length="102" mass="11735">MSHFFSSSSHVRDWWLQDDLVYSSGSDRWSLQSELGRLLNPSYISWQQRISPAQSSRDAVTLVTCLSIRSSENGRLHTNLKLRNEIDSLMSPPPDCDSHSYY</sequence>
<dbReference type="EMBL" id="BTGU01006449">
    <property type="protein sequence ID" value="GMN20433.1"/>
    <property type="molecule type" value="Genomic_DNA"/>
</dbReference>
<evidence type="ECO:0000313" key="2">
    <source>
        <dbReference type="EMBL" id="GMN20426.1"/>
    </source>
</evidence>
<evidence type="ECO:0000313" key="5">
    <source>
        <dbReference type="Proteomes" id="UP001187192"/>
    </source>
</evidence>
<keyword evidence="5" id="KW-1185">Reference proteome</keyword>
<dbReference type="EMBL" id="BTGU01006450">
    <property type="protein sequence ID" value="GMN20448.1"/>
    <property type="molecule type" value="Genomic_DNA"/>
</dbReference>
<evidence type="ECO:0000313" key="1">
    <source>
        <dbReference type="EMBL" id="GMN20416.1"/>
    </source>
</evidence>
<dbReference type="EMBL" id="BTGU01006448">
    <property type="protein sequence ID" value="GMN20426.1"/>
    <property type="molecule type" value="Genomic_DNA"/>
</dbReference>
<gene>
    <name evidence="1" type="ORF">TIFTF001_048743</name>
    <name evidence="2" type="ORF">TIFTF001_048745</name>
    <name evidence="3" type="ORF">TIFTF001_048747</name>
    <name evidence="4" type="ORF">TIFTF001_048749</name>
</gene>
<name>A0AA87YQI1_FICCA</name>
<dbReference type="EMBL" id="BTGU01006447">
    <property type="protein sequence ID" value="GMN20416.1"/>
    <property type="molecule type" value="Genomic_DNA"/>
</dbReference>
<evidence type="ECO:0000313" key="4">
    <source>
        <dbReference type="EMBL" id="GMN20448.1"/>
    </source>
</evidence>
<proteinExistence type="predicted"/>
<reference evidence="4" key="1">
    <citation type="submission" date="2023-07" db="EMBL/GenBank/DDBJ databases">
        <title>draft genome sequence of fig (Ficus carica).</title>
        <authorList>
            <person name="Takahashi T."/>
            <person name="Nishimura K."/>
        </authorList>
    </citation>
    <scope>NUCLEOTIDE SEQUENCE</scope>
</reference>